<name>A0AAN9EUI4_CROPI</name>
<keyword evidence="6" id="KW-1185">Reference proteome</keyword>
<comment type="similarity">
    <text evidence="1">Belongs to the plant LTP family. PEARLI1 subfamily.</text>
</comment>
<feature type="domain" description="Hydrophobic seed protein" evidence="3">
    <location>
        <begin position="51"/>
        <end position="132"/>
    </location>
</feature>
<dbReference type="EMBL" id="JAYWIO010000005">
    <property type="protein sequence ID" value="KAK7260175.1"/>
    <property type="molecule type" value="Genomic_DNA"/>
</dbReference>
<comment type="caution">
    <text evidence="5">The sequence shown here is derived from an EMBL/GenBank/DDBJ whole genome shotgun (WGS) entry which is preliminary data.</text>
</comment>
<dbReference type="AlphaFoldDB" id="A0AAN9EUI4"/>
<dbReference type="InterPro" id="IPR036312">
    <property type="entry name" value="Bifun_inhib/LTP/seed_sf"/>
</dbReference>
<dbReference type="Proteomes" id="UP001372338">
    <property type="component" value="Unassembled WGS sequence"/>
</dbReference>
<dbReference type="SUPFAM" id="SSF47699">
    <property type="entry name" value="Bifunctional inhibitor/lipid-transfer protein/seed storage 2S albumin"/>
    <property type="match status" value="1"/>
</dbReference>
<dbReference type="InterPro" id="IPR051636">
    <property type="entry name" value="Plant_LTP/defense-related"/>
</dbReference>
<gene>
    <name evidence="4" type="ORF">RIF29_25995</name>
    <name evidence="5" type="ORF">RIF29_25999</name>
</gene>
<sequence length="132" mass="13821">MGANSSLYLLLCTCIIFSIVANLASCESHDLKSAPVSSPTPKSSPASNTGCSKNLLDLAICTPLLHLPISIDNPLSNPCCSTLLGLLDVELSLCLCLAIKANILGINVNLPVALNLLLDTCKIQNPINFQCA</sequence>
<dbReference type="Pfam" id="PF14547">
    <property type="entry name" value="Hydrophob_seed"/>
    <property type="match status" value="1"/>
</dbReference>
<feature type="signal peptide" evidence="2">
    <location>
        <begin position="1"/>
        <end position="26"/>
    </location>
</feature>
<keyword evidence="2" id="KW-0732">Signal</keyword>
<evidence type="ECO:0000256" key="2">
    <source>
        <dbReference type="SAM" id="SignalP"/>
    </source>
</evidence>
<protein>
    <recommendedName>
        <fullName evidence="3">Hydrophobic seed protein domain-containing protein</fullName>
    </recommendedName>
</protein>
<proteinExistence type="inferred from homology"/>
<evidence type="ECO:0000259" key="3">
    <source>
        <dbReference type="Pfam" id="PF14547"/>
    </source>
</evidence>
<accession>A0AAN9EUI4</accession>
<dbReference type="EMBL" id="JAYWIO010000005">
    <property type="protein sequence ID" value="KAK7260178.1"/>
    <property type="molecule type" value="Genomic_DNA"/>
</dbReference>
<evidence type="ECO:0000313" key="6">
    <source>
        <dbReference type="Proteomes" id="UP001372338"/>
    </source>
</evidence>
<evidence type="ECO:0000313" key="5">
    <source>
        <dbReference type="EMBL" id="KAK7260178.1"/>
    </source>
</evidence>
<organism evidence="5 6">
    <name type="scientific">Crotalaria pallida</name>
    <name type="common">Smooth rattlebox</name>
    <name type="synonym">Crotalaria striata</name>
    <dbReference type="NCBI Taxonomy" id="3830"/>
    <lineage>
        <taxon>Eukaryota</taxon>
        <taxon>Viridiplantae</taxon>
        <taxon>Streptophyta</taxon>
        <taxon>Embryophyta</taxon>
        <taxon>Tracheophyta</taxon>
        <taxon>Spermatophyta</taxon>
        <taxon>Magnoliopsida</taxon>
        <taxon>eudicotyledons</taxon>
        <taxon>Gunneridae</taxon>
        <taxon>Pentapetalae</taxon>
        <taxon>rosids</taxon>
        <taxon>fabids</taxon>
        <taxon>Fabales</taxon>
        <taxon>Fabaceae</taxon>
        <taxon>Papilionoideae</taxon>
        <taxon>50 kb inversion clade</taxon>
        <taxon>genistoids sensu lato</taxon>
        <taxon>core genistoids</taxon>
        <taxon>Crotalarieae</taxon>
        <taxon>Crotalaria</taxon>
    </lineage>
</organism>
<reference evidence="5 6" key="1">
    <citation type="submission" date="2024-01" db="EMBL/GenBank/DDBJ databases">
        <title>The genomes of 5 underutilized Papilionoideae crops provide insights into root nodulation and disease resistanc.</title>
        <authorList>
            <person name="Yuan L."/>
        </authorList>
    </citation>
    <scope>NUCLEOTIDE SEQUENCE [LARGE SCALE GENOMIC DNA]</scope>
    <source>
        <strain evidence="5">ZHUSHIDOU_FW_LH</strain>
        <tissue evidence="5">Leaf</tissue>
    </source>
</reference>
<dbReference type="PANTHER" id="PTHR31731">
    <property type="match status" value="1"/>
</dbReference>
<feature type="chain" id="PRO_5044711136" description="Hydrophobic seed protein domain-containing protein" evidence="2">
    <location>
        <begin position="27"/>
        <end position="132"/>
    </location>
</feature>
<dbReference type="Gene3D" id="1.10.110.10">
    <property type="entry name" value="Plant lipid-transfer and hydrophobic proteins"/>
    <property type="match status" value="1"/>
</dbReference>
<evidence type="ECO:0000256" key="1">
    <source>
        <dbReference type="ARBA" id="ARBA00008965"/>
    </source>
</evidence>
<evidence type="ECO:0000313" key="4">
    <source>
        <dbReference type="EMBL" id="KAK7260175.1"/>
    </source>
</evidence>
<dbReference type="InterPro" id="IPR027923">
    <property type="entry name" value="Hydrophob_seed_dom"/>
</dbReference>
<dbReference type="CDD" id="cd01958">
    <property type="entry name" value="HPS_like"/>
    <property type="match status" value="1"/>
</dbReference>